<proteinExistence type="predicted"/>
<dbReference type="PROSITE" id="PS51257">
    <property type="entry name" value="PROKAR_LIPOPROTEIN"/>
    <property type="match status" value="1"/>
</dbReference>
<dbReference type="STRING" id="511.UZ73_01360"/>
<feature type="region of interest" description="Disordered" evidence="1">
    <location>
        <begin position="28"/>
        <end position="59"/>
    </location>
</feature>
<dbReference type="AlphaFoldDB" id="A0A2U2BPB8"/>
<protein>
    <submittedName>
        <fullName evidence="3">Uncharacterized protein</fullName>
    </submittedName>
</protein>
<feature type="signal peptide" evidence="2">
    <location>
        <begin position="1"/>
        <end position="20"/>
    </location>
</feature>
<gene>
    <name evidence="3" type="ORF">DF183_03740</name>
</gene>
<dbReference type="OrthoDB" id="8687473at2"/>
<dbReference type="Proteomes" id="UP000245216">
    <property type="component" value="Unassembled WGS sequence"/>
</dbReference>
<sequence>MMTLRTLARMLAPVGLVALAACQTVQEKPSDTAGSSSTATQTTPSTPATGAQQPQAQAGAEQQAAPVQIFLADTQEQAGWARVDVQPNGVLFVNPRAVVVRQDLVGVQAGTNDSKEGLLALDLTPEAAQRLLQVTTQFPKKRLALVVGDTMLAAPAYGSPVKDGRLIFMVGTEANALAAARAIAGPEATQTNGKK</sequence>
<evidence type="ECO:0000313" key="4">
    <source>
        <dbReference type="Proteomes" id="UP000245216"/>
    </source>
</evidence>
<reference evidence="3 4" key="1">
    <citation type="submission" date="2018-05" db="EMBL/GenBank/DDBJ databases">
        <title>Genome Sequence of an Efficient Indole-Degrading Bacterium, Alcaligenes sp.YBY.</title>
        <authorList>
            <person name="Yang B."/>
        </authorList>
    </citation>
    <scope>NUCLEOTIDE SEQUENCE [LARGE SCALE GENOMIC DNA]</scope>
    <source>
        <strain evidence="3 4">YBY</strain>
    </source>
</reference>
<organism evidence="3 4">
    <name type="scientific">Alcaligenes faecalis</name>
    <dbReference type="NCBI Taxonomy" id="511"/>
    <lineage>
        <taxon>Bacteria</taxon>
        <taxon>Pseudomonadati</taxon>
        <taxon>Pseudomonadota</taxon>
        <taxon>Betaproteobacteria</taxon>
        <taxon>Burkholderiales</taxon>
        <taxon>Alcaligenaceae</taxon>
        <taxon>Alcaligenes</taxon>
    </lineage>
</organism>
<dbReference type="EMBL" id="QEXO01000001">
    <property type="protein sequence ID" value="PWE15852.1"/>
    <property type="molecule type" value="Genomic_DNA"/>
</dbReference>
<evidence type="ECO:0000313" key="3">
    <source>
        <dbReference type="EMBL" id="PWE15852.1"/>
    </source>
</evidence>
<reference evidence="3 4" key="2">
    <citation type="submission" date="2018-05" db="EMBL/GenBank/DDBJ databases">
        <authorList>
            <person name="Lanie J.A."/>
            <person name="Ng W.-L."/>
            <person name="Kazmierczak K.M."/>
            <person name="Andrzejewski T.M."/>
            <person name="Davidsen T.M."/>
            <person name="Wayne K.J."/>
            <person name="Tettelin H."/>
            <person name="Glass J.I."/>
            <person name="Rusch D."/>
            <person name="Podicherti R."/>
            <person name="Tsui H.-C.T."/>
            <person name="Winkler M.E."/>
        </authorList>
    </citation>
    <scope>NUCLEOTIDE SEQUENCE [LARGE SCALE GENOMIC DNA]</scope>
    <source>
        <strain evidence="3 4">YBY</strain>
    </source>
</reference>
<dbReference type="RefSeq" id="WP_042481156.1">
    <property type="nucleotide sequence ID" value="NZ_CP021079.1"/>
</dbReference>
<evidence type="ECO:0000256" key="2">
    <source>
        <dbReference type="SAM" id="SignalP"/>
    </source>
</evidence>
<accession>A0A2U2BPB8</accession>
<evidence type="ECO:0000256" key="1">
    <source>
        <dbReference type="SAM" id="MobiDB-lite"/>
    </source>
</evidence>
<comment type="caution">
    <text evidence="3">The sequence shown here is derived from an EMBL/GenBank/DDBJ whole genome shotgun (WGS) entry which is preliminary data.</text>
</comment>
<feature type="chain" id="PRO_5044320233" evidence="2">
    <location>
        <begin position="21"/>
        <end position="195"/>
    </location>
</feature>
<keyword evidence="2" id="KW-0732">Signal</keyword>
<feature type="compositionally biased region" description="Low complexity" evidence="1">
    <location>
        <begin position="32"/>
        <end position="59"/>
    </location>
</feature>
<name>A0A2U2BPB8_ALCFA</name>
<dbReference type="Gene3D" id="3.30.1360.200">
    <property type="match status" value="1"/>
</dbReference>